<name>A0A8E2AMT3_9APHY</name>
<dbReference type="Pfam" id="PF01926">
    <property type="entry name" value="MMR_HSR1"/>
    <property type="match status" value="1"/>
</dbReference>
<dbReference type="GO" id="GO:0005525">
    <property type="term" value="F:GTP binding"/>
    <property type="evidence" value="ECO:0007669"/>
    <property type="project" value="InterPro"/>
</dbReference>
<proteinExistence type="predicted"/>
<reference evidence="4 5" key="1">
    <citation type="submission" date="2016-07" db="EMBL/GenBank/DDBJ databases">
        <title>Draft genome of the white-rot fungus Obba rivulosa 3A-2.</title>
        <authorList>
            <consortium name="DOE Joint Genome Institute"/>
            <person name="Miettinen O."/>
            <person name="Riley R."/>
            <person name="Acob R."/>
            <person name="Barry K."/>
            <person name="Cullen D."/>
            <person name="De Vries R."/>
            <person name="Hainaut M."/>
            <person name="Hatakka A."/>
            <person name="Henrissat B."/>
            <person name="Hilden K."/>
            <person name="Kuo R."/>
            <person name="Labutti K."/>
            <person name="Lipzen A."/>
            <person name="Makela M.R."/>
            <person name="Sandor L."/>
            <person name="Spatafora J.W."/>
            <person name="Grigoriev I.V."/>
            <person name="Hibbett D.S."/>
        </authorList>
    </citation>
    <scope>NUCLEOTIDE SEQUENCE [LARGE SCALE GENOMIC DNA]</scope>
    <source>
        <strain evidence="4 5">3A-2</strain>
    </source>
</reference>
<evidence type="ECO:0000256" key="2">
    <source>
        <dbReference type="SAM" id="MobiDB-lite"/>
    </source>
</evidence>
<evidence type="ECO:0000256" key="1">
    <source>
        <dbReference type="SAM" id="Coils"/>
    </source>
</evidence>
<dbReference type="OrthoDB" id="8954335at2759"/>
<accession>A0A8E2AMT3</accession>
<dbReference type="Gene3D" id="3.40.50.300">
    <property type="entry name" value="P-loop containing nucleotide triphosphate hydrolases"/>
    <property type="match status" value="1"/>
</dbReference>
<evidence type="ECO:0000259" key="3">
    <source>
        <dbReference type="Pfam" id="PF01926"/>
    </source>
</evidence>
<dbReference type="Proteomes" id="UP000250043">
    <property type="component" value="Unassembled WGS sequence"/>
</dbReference>
<dbReference type="InterPro" id="IPR006073">
    <property type="entry name" value="GTP-bd"/>
</dbReference>
<dbReference type="AlphaFoldDB" id="A0A8E2AMT3"/>
<gene>
    <name evidence="4" type="ORF">OBBRIDRAFT_383909</name>
</gene>
<feature type="domain" description="G" evidence="3">
    <location>
        <begin position="26"/>
        <end position="90"/>
    </location>
</feature>
<protein>
    <recommendedName>
        <fullName evidence="3">G domain-containing protein</fullName>
    </recommendedName>
</protein>
<organism evidence="4 5">
    <name type="scientific">Obba rivulosa</name>
    <dbReference type="NCBI Taxonomy" id="1052685"/>
    <lineage>
        <taxon>Eukaryota</taxon>
        <taxon>Fungi</taxon>
        <taxon>Dikarya</taxon>
        <taxon>Basidiomycota</taxon>
        <taxon>Agaricomycotina</taxon>
        <taxon>Agaricomycetes</taxon>
        <taxon>Polyporales</taxon>
        <taxon>Gelatoporiaceae</taxon>
        <taxon>Obba</taxon>
    </lineage>
</organism>
<dbReference type="InterPro" id="IPR027417">
    <property type="entry name" value="P-loop_NTPase"/>
</dbReference>
<feature type="coiled-coil region" evidence="1">
    <location>
        <begin position="236"/>
        <end position="296"/>
    </location>
</feature>
<keyword evidence="1" id="KW-0175">Coiled coil</keyword>
<evidence type="ECO:0000313" key="5">
    <source>
        <dbReference type="Proteomes" id="UP000250043"/>
    </source>
</evidence>
<feature type="compositionally biased region" description="Polar residues" evidence="2">
    <location>
        <begin position="370"/>
        <end position="383"/>
    </location>
</feature>
<keyword evidence="5" id="KW-1185">Reference proteome</keyword>
<evidence type="ECO:0000313" key="4">
    <source>
        <dbReference type="EMBL" id="OCH84689.1"/>
    </source>
</evidence>
<dbReference type="SUPFAM" id="SSF52540">
    <property type="entry name" value="P-loop containing nucleoside triphosphate hydrolases"/>
    <property type="match status" value="1"/>
</dbReference>
<dbReference type="EMBL" id="KV722645">
    <property type="protein sequence ID" value="OCH84689.1"/>
    <property type="molecule type" value="Genomic_DNA"/>
</dbReference>
<feature type="region of interest" description="Disordered" evidence="2">
    <location>
        <begin position="365"/>
        <end position="394"/>
    </location>
</feature>
<sequence>MFANTISAEQRPMSVFYNEGTQREVRIAVMGASGTGKSTFINLLSNSNIRTSSGLDSCTETVELSETFTFDGRAVRLIDTPGFDDSTKSDVEILGTIANFLASQYRDGLKLSGVIYMQRITDPRMGGVARRNFTMFNKLCGTDFMENVVLATTRWNEVEPAVGRAREAELKAKDVFFKPALDAGAHYMRHDKNLASARDIIRYILKESSPEALFIQKEIVDQRKAVSDTSAGKELRKEIAAQIEKQTEEMHELKKQMKEALKERDDEARQDLDDDMREQRSLLARLKAQVMQLSATCRSDSPLLQVPREDASMDWDEGSTLDSIVSHVDGSTPVSPGRVSANAEVLSTSAFVTPSSAPSLLPTHAMSPSPHRNMSEHITTQGSPKEARSPGFAPVYGSSLTATTGGDIDAFFRDIFEAPQPDSAGASHKSISPVRSKQVPVLRPLSPVGVERGSTMTSGTAQESALVHGEIMELINDQIRLLKVLKEDLDRAWLEAEGQRQVTRSTR</sequence>